<evidence type="ECO:0000256" key="1">
    <source>
        <dbReference type="SAM" id="MobiDB-lite"/>
    </source>
</evidence>
<reference evidence="2" key="1">
    <citation type="journal article" date="2020" name="G3 (Bethesda)">
        <title>High-Quality Assemblies for Three Invasive Social Wasps from the &lt;i&gt;Vespula&lt;/i&gt; Genus.</title>
        <authorList>
            <person name="Harrop T.W.R."/>
            <person name="Guhlin J."/>
            <person name="McLaughlin G.M."/>
            <person name="Permina E."/>
            <person name="Stockwell P."/>
            <person name="Gilligan J."/>
            <person name="Le Lec M.F."/>
            <person name="Gruber M.A.M."/>
            <person name="Quinn O."/>
            <person name="Lovegrove M."/>
            <person name="Duncan E.J."/>
            <person name="Remnant E.J."/>
            <person name="Van Eeckhoven J."/>
            <person name="Graham B."/>
            <person name="Knapp R.A."/>
            <person name="Langford K.W."/>
            <person name="Kronenberg Z."/>
            <person name="Press M.O."/>
            <person name="Eacker S.M."/>
            <person name="Wilson-Rankin E.E."/>
            <person name="Purcell J."/>
            <person name="Lester P.J."/>
            <person name="Dearden P.K."/>
        </authorList>
    </citation>
    <scope>NUCLEOTIDE SEQUENCE</scope>
    <source>
        <strain evidence="2">Linc-1</strain>
    </source>
</reference>
<evidence type="ECO:0000313" key="3">
    <source>
        <dbReference type="Proteomes" id="UP000617340"/>
    </source>
</evidence>
<proteinExistence type="predicted"/>
<feature type="region of interest" description="Disordered" evidence="1">
    <location>
        <begin position="143"/>
        <end position="163"/>
    </location>
</feature>
<comment type="caution">
    <text evidence="2">The sequence shown here is derived from an EMBL/GenBank/DDBJ whole genome shotgun (WGS) entry which is preliminary data.</text>
</comment>
<sequence length="261" mass="29328">MADATRTGIGVIIFRCRRLGFAFCSSSRIRDLERRRRNIGLRRVSCIHVIVQEDVSSGSFNGHVNELQFRPEVDKGESEGFMKRTRFDISTALPFFARKNHGRSCRCWDLRHSDGSRKHEWIGVPGALVKSVTKMASNRRILAGSTSPQDTSQAAGQDTGGTGGVVLVLPDRISPNLSSLVRPTGLGSLTLAEHPLFPRTRQRPCEWTRARIENPVKACYYREAGTCGKMTGKRECESTRKKTRKHERIEKTEKRSVDRAS</sequence>
<feature type="compositionally biased region" description="Basic and acidic residues" evidence="1">
    <location>
        <begin position="247"/>
        <end position="261"/>
    </location>
</feature>
<accession>A0A834U707</accession>
<feature type="region of interest" description="Disordered" evidence="1">
    <location>
        <begin position="233"/>
        <end position="261"/>
    </location>
</feature>
<feature type="compositionally biased region" description="Polar residues" evidence="1">
    <location>
        <begin position="144"/>
        <end position="156"/>
    </location>
</feature>
<dbReference type="Proteomes" id="UP000617340">
    <property type="component" value="Unassembled WGS sequence"/>
</dbReference>
<gene>
    <name evidence="2" type="ORF">HZH68_001546</name>
</gene>
<keyword evidence="3" id="KW-1185">Reference proteome</keyword>
<dbReference type="EMBL" id="JACSDZ010000001">
    <property type="protein sequence ID" value="KAF7418893.1"/>
    <property type="molecule type" value="Genomic_DNA"/>
</dbReference>
<name>A0A834U707_VESGE</name>
<evidence type="ECO:0000313" key="2">
    <source>
        <dbReference type="EMBL" id="KAF7418893.1"/>
    </source>
</evidence>
<organism evidence="2 3">
    <name type="scientific">Vespula germanica</name>
    <name type="common">German yellow jacket</name>
    <name type="synonym">Paravespula germanica</name>
    <dbReference type="NCBI Taxonomy" id="30212"/>
    <lineage>
        <taxon>Eukaryota</taxon>
        <taxon>Metazoa</taxon>
        <taxon>Ecdysozoa</taxon>
        <taxon>Arthropoda</taxon>
        <taxon>Hexapoda</taxon>
        <taxon>Insecta</taxon>
        <taxon>Pterygota</taxon>
        <taxon>Neoptera</taxon>
        <taxon>Endopterygota</taxon>
        <taxon>Hymenoptera</taxon>
        <taxon>Apocrita</taxon>
        <taxon>Aculeata</taxon>
        <taxon>Vespoidea</taxon>
        <taxon>Vespidae</taxon>
        <taxon>Vespinae</taxon>
        <taxon>Vespula</taxon>
    </lineage>
</organism>
<dbReference type="AlphaFoldDB" id="A0A834U707"/>
<protein>
    <submittedName>
        <fullName evidence="2">Uncharacterized protein</fullName>
    </submittedName>
</protein>